<dbReference type="Proteomes" id="UP000297245">
    <property type="component" value="Unassembled WGS sequence"/>
</dbReference>
<feature type="non-terminal residue" evidence="2">
    <location>
        <position position="188"/>
    </location>
</feature>
<organism evidence="2 3">
    <name type="scientific">Dendrothele bispora (strain CBS 962.96)</name>
    <dbReference type="NCBI Taxonomy" id="1314807"/>
    <lineage>
        <taxon>Eukaryota</taxon>
        <taxon>Fungi</taxon>
        <taxon>Dikarya</taxon>
        <taxon>Basidiomycota</taxon>
        <taxon>Agaricomycotina</taxon>
        <taxon>Agaricomycetes</taxon>
        <taxon>Agaricomycetidae</taxon>
        <taxon>Agaricales</taxon>
        <taxon>Agaricales incertae sedis</taxon>
        <taxon>Dendrothele</taxon>
    </lineage>
</organism>
<feature type="non-terminal residue" evidence="2">
    <location>
        <position position="1"/>
    </location>
</feature>
<evidence type="ECO:0000313" key="2">
    <source>
        <dbReference type="EMBL" id="THU98440.1"/>
    </source>
</evidence>
<evidence type="ECO:0000259" key="1">
    <source>
        <dbReference type="Pfam" id="PF09792"/>
    </source>
</evidence>
<keyword evidence="3" id="KW-1185">Reference proteome</keyword>
<dbReference type="InterPro" id="IPR018620">
    <property type="entry name" value="Ubiquitin3-bd_protein_But2_C"/>
</dbReference>
<accession>A0A4S8M8D8</accession>
<dbReference type="Pfam" id="PF09792">
    <property type="entry name" value="But2"/>
    <property type="match status" value="1"/>
</dbReference>
<dbReference type="AlphaFoldDB" id="A0A4S8M8D8"/>
<gene>
    <name evidence="2" type="ORF">K435DRAFT_596347</name>
</gene>
<dbReference type="OrthoDB" id="3350619at2759"/>
<name>A0A4S8M8D8_DENBC</name>
<protein>
    <recommendedName>
        <fullName evidence="1">Ubiquitin 3 binding protein But2 C-terminal domain-containing protein</fullName>
    </recommendedName>
</protein>
<feature type="domain" description="Ubiquitin 3 binding protein But2 C-terminal" evidence="1">
    <location>
        <begin position="29"/>
        <end position="187"/>
    </location>
</feature>
<dbReference type="EMBL" id="ML179136">
    <property type="protein sequence ID" value="THU98440.1"/>
    <property type="molecule type" value="Genomic_DNA"/>
</dbReference>
<proteinExistence type="predicted"/>
<evidence type="ECO:0000313" key="3">
    <source>
        <dbReference type="Proteomes" id="UP000297245"/>
    </source>
</evidence>
<reference evidence="2 3" key="1">
    <citation type="journal article" date="2019" name="Nat. Ecol. Evol.">
        <title>Megaphylogeny resolves global patterns of mushroom evolution.</title>
        <authorList>
            <person name="Varga T."/>
            <person name="Krizsan K."/>
            <person name="Foldi C."/>
            <person name="Dima B."/>
            <person name="Sanchez-Garcia M."/>
            <person name="Sanchez-Ramirez S."/>
            <person name="Szollosi G.J."/>
            <person name="Szarkandi J.G."/>
            <person name="Papp V."/>
            <person name="Albert L."/>
            <person name="Andreopoulos W."/>
            <person name="Angelini C."/>
            <person name="Antonin V."/>
            <person name="Barry K.W."/>
            <person name="Bougher N.L."/>
            <person name="Buchanan P."/>
            <person name="Buyck B."/>
            <person name="Bense V."/>
            <person name="Catcheside P."/>
            <person name="Chovatia M."/>
            <person name="Cooper J."/>
            <person name="Damon W."/>
            <person name="Desjardin D."/>
            <person name="Finy P."/>
            <person name="Geml J."/>
            <person name="Haridas S."/>
            <person name="Hughes K."/>
            <person name="Justo A."/>
            <person name="Karasinski D."/>
            <person name="Kautmanova I."/>
            <person name="Kiss B."/>
            <person name="Kocsube S."/>
            <person name="Kotiranta H."/>
            <person name="LaButti K.M."/>
            <person name="Lechner B.E."/>
            <person name="Liimatainen K."/>
            <person name="Lipzen A."/>
            <person name="Lukacs Z."/>
            <person name="Mihaltcheva S."/>
            <person name="Morgado L.N."/>
            <person name="Niskanen T."/>
            <person name="Noordeloos M.E."/>
            <person name="Ohm R.A."/>
            <person name="Ortiz-Santana B."/>
            <person name="Ovrebo C."/>
            <person name="Racz N."/>
            <person name="Riley R."/>
            <person name="Savchenko A."/>
            <person name="Shiryaev A."/>
            <person name="Soop K."/>
            <person name="Spirin V."/>
            <person name="Szebenyi C."/>
            <person name="Tomsovsky M."/>
            <person name="Tulloss R.E."/>
            <person name="Uehling J."/>
            <person name="Grigoriev I.V."/>
            <person name="Vagvolgyi C."/>
            <person name="Papp T."/>
            <person name="Martin F.M."/>
            <person name="Miettinen O."/>
            <person name="Hibbett D.S."/>
            <person name="Nagy L.G."/>
        </authorList>
    </citation>
    <scope>NUCLEOTIDE SEQUENCE [LARGE SCALE GENOMIC DNA]</scope>
    <source>
        <strain evidence="2 3">CBS 962.96</strain>
    </source>
</reference>
<sequence length="188" mass="21333">LRRPSMYIGLETCNMSISRLALPDHLDIFPHVFHPVSSSEPDTVFPYDGNARMTFNGLVSPGEPHVILNNSTSMILQMRVRDHNMERCSLVSTIPTQEALERRNRTLTLDPKSVNLEIWKLDSSQGEIDTKTLSWRNRPRLISFLSNLVVETEHTHQSIEFDCGSAAHLLTLEISCPASGCNIDFWQE</sequence>